<dbReference type="GO" id="GO:0030170">
    <property type="term" value="F:pyridoxal phosphate binding"/>
    <property type="evidence" value="ECO:0007669"/>
    <property type="project" value="InterPro"/>
</dbReference>
<dbReference type="Gene3D" id="3.90.1150.10">
    <property type="entry name" value="Aspartate Aminotransferase, domain 1"/>
    <property type="match status" value="1"/>
</dbReference>
<dbReference type="InterPro" id="IPR015424">
    <property type="entry name" value="PyrdxlP-dep_Trfase"/>
</dbReference>
<dbReference type="InterPro" id="IPR004839">
    <property type="entry name" value="Aminotransferase_I/II_large"/>
</dbReference>
<dbReference type="InterPro" id="IPR015422">
    <property type="entry name" value="PyrdxlP-dep_Trfase_small"/>
</dbReference>
<dbReference type="OrthoDB" id="7042322at2759"/>
<name>A0A2B7Y5L4_9EURO</name>
<dbReference type="STRING" id="1447875.A0A2B7Y5L4"/>
<dbReference type="AlphaFoldDB" id="A0A2B7Y5L4"/>
<sequence>MPSTPPINLFRGWPSASLHPTPPLISAANTVLSTPSLSAPALSYGPDEGDASLRAEIARWLSAFYNPQQPITPSRICISGGASQNLACLLQVFSDPLYTKNVWMVAPTYYLACRIFEDAGFAGRLRGIKEDTEGVDVDQLERGMEAVEQGEWWEQMKRGGKGDFEPVRPLKPARPWRKLYRHIIYAVPTFSNPSSKVMSLRRREELVRLARKYDALIISDDVYDHLQWPASPPASTSSHEYPYKALVPRIVDVDRYLDGGPTNEFGNAVSNGSFSKIAGPGCRVGWAEGTDKLAYGLSQAGSSRSGGCPSQLTSTFIREMLSTNALQTHIKTVLQPAYSRRYYALVAAVREHLGPLGVSMPDVPPNEPNAVDNSSGTIAGGYFLWLQLPPGLRASELAKKAQEEDNLVIAGGNLFRVVTEDDGPESRREDEDFQGCIRLCFAWEEETMFEEGVKRLAELVKRELWREC</sequence>
<comment type="caution">
    <text evidence="2">The sequence shown here is derived from an EMBL/GenBank/DDBJ whole genome shotgun (WGS) entry which is preliminary data.</text>
</comment>
<accession>A0A2B7Y5L4</accession>
<organism evidence="2 3">
    <name type="scientific">Helicocarpus griseus UAMH5409</name>
    <dbReference type="NCBI Taxonomy" id="1447875"/>
    <lineage>
        <taxon>Eukaryota</taxon>
        <taxon>Fungi</taxon>
        <taxon>Dikarya</taxon>
        <taxon>Ascomycota</taxon>
        <taxon>Pezizomycotina</taxon>
        <taxon>Eurotiomycetes</taxon>
        <taxon>Eurotiomycetidae</taxon>
        <taxon>Onygenales</taxon>
        <taxon>Ajellomycetaceae</taxon>
        <taxon>Helicocarpus</taxon>
    </lineage>
</organism>
<evidence type="ECO:0000313" key="3">
    <source>
        <dbReference type="Proteomes" id="UP000223968"/>
    </source>
</evidence>
<dbReference type="PANTHER" id="PTHR42858">
    <property type="entry name" value="AMINOTRANSFERASE"/>
    <property type="match status" value="1"/>
</dbReference>
<dbReference type="Proteomes" id="UP000223968">
    <property type="component" value="Unassembled WGS sequence"/>
</dbReference>
<dbReference type="SUPFAM" id="SSF53383">
    <property type="entry name" value="PLP-dependent transferases"/>
    <property type="match status" value="1"/>
</dbReference>
<dbReference type="EMBL" id="PDNB01000021">
    <property type="protein sequence ID" value="PGH15947.1"/>
    <property type="molecule type" value="Genomic_DNA"/>
</dbReference>
<evidence type="ECO:0000259" key="1">
    <source>
        <dbReference type="Pfam" id="PF00155"/>
    </source>
</evidence>
<reference evidence="2 3" key="1">
    <citation type="submission" date="2017-10" db="EMBL/GenBank/DDBJ databases">
        <title>Comparative genomics in systemic dimorphic fungi from Ajellomycetaceae.</title>
        <authorList>
            <person name="Munoz J.F."/>
            <person name="Mcewen J.G."/>
            <person name="Clay O.K."/>
            <person name="Cuomo C.A."/>
        </authorList>
    </citation>
    <scope>NUCLEOTIDE SEQUENCE [LARGE SCALE GENOMIC DNA]</scope>
    <source>
        <strain evidence="2 3">UAMH5409</strain>
    </source>
</reference>
<dbReference type="PANTHER" id="PTHR42858:SF1">
    <property type="entry name" value="LD15494P"/>
    <property type="match status" value="1"/>
</dbReference>
<dbReference type="CDD" id="cd00609">
    <property type="entry name" value="AAT_like"/>
    <property type="match status" value="1"/>
</dbReference>
<dbReference type="Pfam" id="PF00155">
    <property type="entry name" value="Aminotran_1_2"/>
    <property type="match status" value="1"/>
</dbReference>
<dbReference type="Gene3D" id="3.40.640.10">
    <property type="entry name" value="Type I PLP-dependent aspartate aminotransferase-like (Major domain)"/>
    <property type="match status" value="1"/>
</dbReference>
<gene>
    <name evidence="2" type="ORF">AJ79_02114</name>
</gene>
<dbReference type="FunFam" id="3.40.640.10:FF:000080">
    <property type="entry name" value="Aminotransferase, putative"/>
    <property type="match status" value="1"/>
</dbReference>
<dbReference type="InterPro" id="IPR015421">
    <property type="entry name" value="PyrdxlP-dep_Trfase_major"/>
</dbReference>
<protein>
    <recommendedName>
        <fullName evidence="1">Aminotransferase class I/classII large domain-containing protein</fullName>
    </recommendedName>
</protein>
<proteinExistence type="predicted"/>
<feature type="domain" description="Aminotransferase class I/classII large" evidence="1">
    <location>
        <begin position="40"/>
        <end position="456"/>
    </location>
</feature>
<keyword evidence="3" id="KW-1185">Reference proteome</keyword>
<evidence type="ECO:0000313" key="2">
    <source>
        <dbReference type="EMBL" id="PGH15947.1"/>
    </source>
</evidence>
<dbReference type="GO" id="GO:0047536">
    <property type="term" value="F:2-aminoadipate transaminase activity"/>
    <property type="evidence" value="ECO:0007669"/>
    <property type="project" value="TreeGrafter"/>
</dbReference>